<proteinExistence type="predicted"/>
<evidence type="ECO:0000256" key="1">
    <source>
        <dbReference type="SAM" id="Coils"/>
    </source>
</evidence>
<organism evidence="2">
    <name type="scientific">marine metagenome</name>
    <dbReference type="NCBI Taxonomy" id="408172"/>
    <lineage>
        <taxon>unclassified sequences</taxon>
        <taxon>metagenomes</taxon>
        <taxon>ecological metagenomes</taxon>
    </lineage>
</organism>
<reference evidence="2" key="1">
    <citation type="submission" date="2018-05" db="EMBL/GenBank/DDBJ databases">
        <authorList>
            <person name="Lanie J.A."/>
            <person name="Ng W.-L."/>
            <person name="Kazmierczak K.M."/>
            <person name="Andrzejewski T.M."/>
            <person name="Davidsen T.M."/>
            <person name="Wayne K.J."/>
            <person name="Tettelin H."/>
            <person name="Glass J.I."/>
            <person name="Rusch D."/>
            <person name="Podicherti R."/>
            <person name="Tsui H.-C.T."/>
            <person name="Winkler M.E."/>
        </authorList>
    </citation>
    <scope>NUCLEOTIDE SEQUENCE</scope>
</reference>
<name>A0A382RKZ5_9ZZZZ</name>
<evidence type="ECO:0008006" key="3">
    <source>
        <dbReference type="Google" id="ProtNLM"/>
    </source>
</evidence>
<accession>A0A382RKZ5</accession>
<feature type="non-terminal residue" evidence="2">
    <location>
        <position position="1"/>
    </location>
</feature>
<feature type="coiled-coil region" evidence="1">
    <location>
        <begin position="112"/>
        <end position="139"/>
    </location>
</feature>
<gene>
    <name evidence="2" type="ORF">METZ01_LOCUS351207</name>
</gene>
<evidence type="ECO:0000313" key="2">
    <source>
        <dbReference type="EMBL" id="SVC98353.1"/>
    </source>
</evidence>
<protein>
    <recommendedName>
        <fullName evidence="3">SHOCT domain-containing protein</fullName>
    </recommendedName>
</protein>
<keyword evidence="1" id="KW-0175">Coiled coil</keyword>
<dbReference type="EMBL" id="UINC01122506">
    <property type="protein sequence ID" value="SVC98353.1"/>
    <property type="molecule type" value="Genomic_DNA"/>
</dbReference>
<sequence length="144" mass="17290">KTLTLKDVKNRIHQNLTMQKQKQVYDVWMNQLKNSAFIEVTLFEDAAKNTSLVSRGIEKEKNNAKFKRKMKLRSKTDSRQRDLQKTWEEMYKSVEKSKGNSKIDEDSEFGSLEQKLKHIKQLRDQNRISKQEYQKRKEKLLNRL</sequence>
<dbReference type="AlphaFoldDB" id="A0A382RKZ5"/>